<dbReference type="EMBL" id="LNQE01001490">
    <property type="protein sequence ID" value="KUG16558.1"/>
    <property type="molecule type" value="Genomic_DNA"/>
</dbReference>
<dbReference type="GO" id="GO:0000286">
    <property type="term" value="F:alanine dehydrogenase activity"/>
    <property type="evidence" value="ECO:0007669"/>
    <property type="project" value="InterPro"/>
</dbReference>
<dbReference type="GO" id="GO:0008473">
    <property type="term" value="F:ornithine cyclodeaminase activity"/>
    <property type="evidence" value="ECO:0007669"/>
    <property type="project" value="UniProtKB-EC"/>
</dbReference>
<keyword evidence="3" id="KW-0520">NAD</keyword>
<reference evidence="4" key="1">
    <citation type="journal article" date="2015" name="Proc. Natl. Acad. Sci. U.S.A.">
        <title>Networks of energetic and metabolic interactions define dynamics in microbial communities.</title>
        <authorList>
            <person name="Embree M."/>
            <person name="Liu J.K."/>
            <person name="Al-Bassam M.M."/>
            <person name="Zengler K."/>
        </authorList>
    </citation>
    <scope>NUCLEOTIDE SEQUENCE</scope>
</reference>
<proteinExistence type="inferred from homology"/>
<evidence type="ECO:0000256" key="2">
    <source>
        <dbReference type="ARBA" id="ARBA00023002"/>
    </source>
</evidence>
<organism evidence="4">
    <name type="scientific">hydrocarbon metagenome</name>
    <dbReference type="NCBI Taxonomy" id="938273"/>
    <lineage>
        <taxon>unclassified sequences</taxon>
        <taxon>metagenomes</taxon>
        <taxon>ecological metagenomes</taxon>
    </lineage>
</organism>
<dbReference type="Gene3D" id="3.30.1780.10">
    <property type="entry name" value="ornithine cyclodeaminase, domain 1"/>
    <property type="match status" value="1"/>
</dbReference>
<dbReference type="NCBIfam" id="TIGR02371">
    <property type="entry name" value="ala_DH_arch"/>
    <property type="match status" value="1"/>
</dbReference>
<dbReference type="AlphaFoldDB" id="A0A0W8F711"/>
<dbReference type="HAMAP" id="MF_00935">
    <property type="entry name" value="AlaDH_arch"/>
    <property type="match status" value="1"/>
</dbReference>
<dbReference type="GO" id="GO:0005737">
    <property type="term" value="C:cytoplasm"/>
    <property type="evidence" value="ECO:0007669"/>
    <property type="project" value="TreeGrafter"/>
</dbReference>
<name>A0A0W8F711_9ZZZZ</name>
<dbReference type="PANTHER" id="PTHR13812:SF19">
    <property type="entry name" value="KETIMINE REDUCTASE MU-CRYSTALLIN"/>
    <property type="match status" value="1"/>
</dbReference>
<dbReference type="FunFam" id="3.40.50.720:FF:000311">
    <property type="entry name" value="Ornithine cyclodeaminase"/>
    <property type="match status" value="1"/>
</dbReference>
<dbReference type="Gene3D" id="3.40.50.720">
    <property type="entry name" value="NAD(P)-binding Rossmann-like Domain"/>
    <property type="match status" value="1"/>
</dbReference>
<keyword evidence="2" id="KW-0560">Oxidoreductase</keyword>
<dbReference type="SUPFAM" id="SSF51735">
    <property type="entry name" value="NAD(P)-binding Rossmann-fold domains"/>
    <property type="match status" value="1"/>
</dbReference>
<comment type="similarity">
    <text evidence="1">Belongs to the ornithine cyclodeaminase/mu-crystallin family.</text>
</comment>
<comment type="caution">
    <text evidence="4">The sequence shown here is derived from an EMBL/GenBank/DDBJ whole genome shotgun (WGS) entry which is preliminary data.</text>
</comment>
<accession>A0A0W8F711</accession>
<keyword evidence="4" id="KW-0456">Lyase</keyword>
<evidence type="ECO:0000256" key="3">
    <source>
        <dbReference type="ARBA" id="ARBA00023027"/>
    </source>
</evidence>
<dbReference type="GO" id="GO:0051287">
    <property type="term" value="F:NAD binding"/>
    <property type="evidence" value="ECO:0007669"/>
    <property type="project" value="InterPro"/>
</dbReference>
<dbReference type="GO" id="GO:0006522">
    <property type="term" value="P:alanine metabolic process"/>
    <property type="evidence" value="ECO:0007669"/>
    <property type="project" value="InterPro"/>
</dbReference>
<sequence length="336" mass="36319">MHPPPINGGFMEMLWLTEEEVRSLLTIDDAIAAVQRAFLDHGNGRTQMPPKSYLYLPKHNGDLRCMPAYLEGQDLAGVKIVNVHPGNPQIGLPSVMALLILNSPQTGEPLAVMGATYLTSMRTGAAGAVAARHLARQDSRVVGMIGAGTQARTQLQGLSRYFPIEQVMVFDSFEDQALAFKDDVSGFMKCSCIAVSGPEEACECDILVTTTPSRRPVVRDEWIQPGTHINAIGADAAGKQELESTLLKRAKIVVDDIAQAVHSGEVNVPLSEGIIREKDIYAEIGEILTGKKTGRTSNDEITIFDSTGLGIQDVAAGHAVYEKALRSNIGRRMRLA</sequence>
<dbReference type="PIRSF" id="PIRSF001439">
    <property type="entry name" value="CryM"/>
    <property type="match status" value="1"/>
</dbReference>
<protein>
    <submittedName>
        <fullName evidence="4">Ornithine cyclodeaminase</fullName>
        <ecNumber evidence="4">4.3.1.12</ecNumber>
    </submittedName>
</protein>
<dbReference type="FunFam" id="3.30.1780.10:FF:000002">
    <property type="entry name" value="Ornithine cyclodeaminase"/>
    <property type="match status" value="1"/>
</dbReference>
<dbReference type="InterPro" id="IPR028609">
    <property type="entry name" value="AlaDH_arch-typ"/>
</dbReference>
<dbReference type="InterPro" id="IPR036291">
    <property type="entry name" value="NAD(P)-bd_dom_sf"/>
</dbReference>
<dbReference type="InterPro" id="IPR023401">
    <property type="entry name" value="ODC_N"/>
</dbReference>
<gene>
    <name evidence="4" type="ORF">ASZ90_013777</name>
</gene>
<dbReference type="Pfam" id="PF02423">
    <property type="entry name" value="OCD_Mu_crystall"/>
    <property type="match status" value="1"/>
</dbReference>
<dbReference type="PANTHER" id="PTHR13812">
    <property type="entry name" value="KETIMINE REDUCTASE MU-CRYSTALLIN"/>
    <property type="match status" value="1"/>
</dbReference>
<evidence type="ECO:0000256" key="1">
    <source>
        <dbReference type="ARBA" id="ARBA00008903"/>
    </source>
</evidence>
<evidence type="ECO:0000313" key="4">
    <source>
        <dbReference type="EMBL" id="KUG16558.1"/>
    </source>
</evidence>
<dbReference type="InterPro" id="IPR012742">
    <property type="entry name" value="Ala_DH_archaeglobus"/>
</dbReference>
<dbReference type="InterPro" id="IPR003462">
    <property type="entry name" value="ODC_Mu_crystall"/>
</dbReference>
<dbReference type="EC" id="4.3.1.12" evidence="4"/>